<feature type="binding site" evidence="7">
    <location>
        <position position="97"/>
    </location>
    <ligand>
        <name>substrate</name>
    </ligand>
</feature>
<evidence type="ECO:0000256" key="6">
    <source>
        <dbReference type="ARBA" id="ARBA00023141"/>
    </source>
</evidence>
<keyword evidence="6 7" id="KW-0057">Aromatic amino acid biosynthesis</keyword>
<comment type="similarity">
    <text evidence="7">Belongs to the shikimate kinase family.</text>
</comment>
<dbReference type="GO" id="GO:0005829">
    <property type="term" value="C:cytosol"/>
    <property type="evidence" value="ECO:0007669"/>
    <property type="project" value="TreeGrafter"/>
</dbReference>
<feature type="binding site" evidence="7">
    <location>
        <position position="50"/>
    </location>
    <ligand>
        <name>substrate</name>
    </ligand>
</feature>
<dbReference type="HAMAP" id="MF_00109">
    <property type="entry name" value="Shikimate_kinase"/>
    <property type="match status" value="1"/>
</dbReference>
<dbReference type="GO" id="GO:0000287">
    <property type="term" value="F:magnesium ion binding"/>
    <property type="evidence" value="ECO:0007669"/>
    <property type="project" value="UniProtKB-UniRule"/>
</dbReference>
<evidence type="ECO:0000256" key="2">
    <source>
        <dbReference type="ARBA" id="ARBA00022679"/>
    </source>
</evidence>
<evidence type="ECO:0000313" key="8">
    <source>
        <dbReference type="EMBL" id="AZA82344.1"/>
    </source>
</evidence>
<dbReference type="GO" id="GO:0004765">
    <property type="term" value="F:shikimate kinase activity"/>
    <property type="evidence" value="ECO:0007669"/>
    <property type="project" value="UniProtKB-UniRule"/>
</dbReference>
<dbReference type="GO" id="GO:0008652">
    <property type="term" value="P:amino acid biosynthetic process"/>
    <property type="evidence" value="ECO:0007669"/>
    <property type="project" value="UniProtKB-KW"/>
</dbReference>
<evidence type="ECO:0000313" key="11">
    <source>
        <dbReference type="Proteomes" id="UP000279972"/>
    </source>
</evidence>
<gene>
    <name evidence="7" type="primary">aroK</name>
    <name evidence="9" type="ORF">C1637_08950</name>
    <name evidence="8" type="ORF">EG342_10750</name>
</gene>
<dbReference type="PRINTS" id="PR01100">
    <property type="entry name" value="SHIKIMTKNASE"/>
</dbReference>
<dbReference type="InterPro" id="IPR000623">
    <property type="entry name" value="Shikimate_kinase/TSH1"/>
</dbReference>
<keyword evidence="7" id="KW-0460">Magnesium</keyword>
<dbReference type="InterPro" id="IPR031322">
    <property type="entry name" value="Shikimate/glucono_kinase"/>
</dbReference>
<feature type="binding site" evidence="7">
    <location>
        <position position="174"/>
    </location>
    <ligand>
        <name>ATP</name>
        <dbReference type="ChEBI" id="CHEBI:30616"/>
    </ligand>
</feature>
<dbReference type="Proteomes" id="UP000279972">
    <property type="component" value="Chromosome"/>
</dbReference>
<dbReference type="Gene3D" id="3.40.50.300">
    <property type="entry name" value="P-loop containing nucleotide triphosphate hydrolases"/>
    <property type="match status" value="1"/>
</dbReference>
<accession>A0A3G6RLJ4</accession>
<sequence length="189" mass="21965">MTFFFISKLFRKFVKNKFMIISLIGYMGSGKSHISKILSEKINFKLIDLDKEISRRNKLTIPEIFEKKGEIHFRKLEREALEEILASEENVVLSVGGGTPVYYNNMEIINHSSKSIFLRTGVGTLVERLLKQKEKRPLIANISDEDLPEFIAKHLFERNQFYSKAQFTVGTDSREPEDIVTEIIEKLYL</sequence>
<dbReference type="PANTHER" id="PTHR21087">
    <property type="entry name" value="SHIKIMATE KINASE"/>
    <property type="match status" value="1"/>
</dbReference>
<comment type="pathway">
    <text evidence="7">Metabolic intermediate biosynthesis; chorismate biosynthesis; chorismate from D-erythrose 4-phosphate and phosphoenolpyruvate: step 5/7.</text>
</comment>
<dbReference type="EC" id="2.7.1.71" evidence="7"/>
<name>A0A3G6RLJ4_CHRLC</name>
<keyword evidence="7" id="KW-0479">Metal-binding</keyword>
<reference evidence="9 10" key="1">
    <citation type="submission" date="2018-01" db="EMBL/GenBank/DDBJ databases">
        <title>Draft genome sequences of Chryseobacterium lactis NCTC11390, Chryseobacterium oncorhynchi 701B-08, and Chryseobacterium viscerum 687B-08.</title>
        <authorList>
            <person name="Jeong J.-J."/>
            <person name="Lee Y.J."/>
            <person name="Park B."/>
            <person name="Choi I.-G."/>
            <person name="Kim K.D."/>
        </authorList>
    </citation>
    <scope>NUCLEOTIDE SEQUENCE [LARGE SCALE GENOMIC DNA]</scope>
    <source>
        <strain evidence="9 10">NCTC11390</strain>
    </source>
</reference>
<evidence type="ECO:0000256" key="3">
    <source>
        <dbReference type="ARBA" id="ARBA00022741"/>
    </source>
</evidence>
<dbReference type="SUPFAM" id="SSF52540">
    <property type="entry name" value="P-loop containing nucleoside triphosphate hydrolases"/>
    <property type="match status" value="1"/>
</dbReference>
<evidence type="ECO:0000313" key="9">
    <source>
        <dbReference type="EMBL" id="PNW13981.1"/>
    </source>
</evidence>
<feature type="binding site" evidence="7">
    <location>
        <position position="136"/>
    </location>
    <ligand>
        <name>ATP</name>
        <dbReference type="ChEBI" id="CHEBI:30616"/>
    </ligand>
</feature>
<dbReference type="GO" id="GO:0009073">
    <property type="term" value="P:aromatic amino acid family biosynthetic process"/>
    <property type="evidence" value="ECO:0007669"/>
    <property type="project" value="UniProtKB-KW"/>
</dbReference>
<keyword evidence="4 7" id="KW-0418">Kinase</keyword>
<keyword evidence="7" id="KW-0963">Cytoplasm</keyword>
<evidence type="ECO:0000256" key="4">
    <source>
        <dbReference type="ARBA" id="ARBA00022777"/>
    </source>
</evidence>
<evidence type="ECO:0000313" key="10">
    <source>
        <dbReference type="Proteomes" id="UP000236262"/>
    </source>
</evidence>
<keyword evidence="2 7" id="KW-0808">Transferase</keyword>
<comment type="subunit">
    <text evidence="7">Monomer.</text>
</comment>
<keyword evidence="5 7" id="KW-0067">ATP-binding</keyword>
<feature type="binding site" evidence="7">
    <location>
        <position position="158"/>
    </location>
    <ligand>
        <name>substrate</name>
    </ligand>
</feature>
<dbReference type="InterPro" id="IPR027417">
    <property type="entry name" value="P-loop_NTPase"/>
</dbReference>
<protein>
    <recommendedName>
        <fullName evidence="7">Shikimate kinase</fullName>
        <shortName evidence="7">SK</shortName>
        <ecNumber evidence="7">2.7.1.71</ecNumber>
    </recommendedName>
</protein>
<dbReference type="EMBL" id="CP033924">
    <property type="protein sequence ID" value="AZA82344.1"/>
    <property type="molecule type" value="Genomic_DNA"/>
</dbReference>
<reference evidence="8 11" key="2">
    <citation type="submission" date="2018-11" db="EMBL/GenBank/DDBJ databases">
        <title>Proposal to divide the Flavobacteriaceae and reorganize its genera based on Amino Acid Identity values calculated from whole genome sequences.</title>
        <authorList>
            <person name="Nicholson A.C."/>
            <person name="Gulvik C.A."/>
            <person name="Whitney A.M."/>
            <person name="Humrighouse B.W."/>
            <person name="Bell M."/>
            <person name="Holmes B."/>
            <person name="Steigerwalt A.G."/>
            <person name="Villarma A."/>
            <person name="Sheth M."/>
            <person name="Batra D."/>
            <person name="Pryor J."/>
            <person name="Bernardet J.-F."/>
            <person name="Hugo C."/>
            <person name="Kampfer P."/>
            <person name="Newman J."/>
            <person name="McQuiston J.R."/>
        </authorList>
    </citation>
    <scope>NUCLEOTIDE SEQUENCE [LARGE SCALE GENOMIC DNA]</scope>
    <source>
        <strain evidence="8 11">KC_1864</strain>
    </source>
</reference>
<keyword evidence="11" id="KW-1185">Reference proteome</keyword>
<dbReference type="OrthoDB" id="9800332at2"/>
<dbReference type="PANTHER" id="PTHR21087:SF16">
    <property type="entry name" value="SHIKIMATE KINASE 1, CHLOROPLASTIC"/>
    <property type="match status" value="1"/>
</dbReference>
<proteinExistence type="inferred from homology"/>
<dbReference type="Proteomes" id="UP000236262">
    <property type="component" value="Unassembled WGS sequence"/>
</dbReference>
<keyword evidence="3 7" id="KW-0547">Nucleotide-binding</keyword>
<feature type="binding site" evidence="7">
    <location>
        <begin position="28"/>
        <end position="33"/>
    </location>
    <ligand>
        <name>ATP</name>
        <dbReference type="ChEBI" id="CHEBI:30616"/>
    </ligand>
</feature>
<dbReference type="EMBL" id="PPEH01000003">
    <property type="protein sequence ID" value="PNW13981.1"/>
    <property type="molecule type" value="Genomic_DNA"/>
</dbReference>
<evidence type="ECO:0000256" key="1">
    <source>
        <dbReference type="ARBA" id="ARBA00022605"/>
    </source>
</evidence>
<feature type="binding site" evidence="7">
    <location>
        <position position="74"/>
    </location>
    <ligand>
        <name>substrate</name>
    </ligand>
</feature>
<organism evidence="9 10">
    <name type="scientific">Chryseobacterium lactis</name>
    <dbReference type="NCBI Taxonomy" id="1241981"/>
    <lineage>
        <taxon>Bacteria</taxon>
        <taxon>Pseudomonadati</taxon>
        <taxon>Bacteroidota</taxon>
        <taxon>Flavobacteriia</taxon>
        <taxon>Flavobacteriales</taxon>
        <taxon>Weeksellaceae</taxon>
        <taxon>Chryseobacterium group</taxon>
        <taxon>Chryseobacterium</taxon>
    </lineage>
</organism>
<comment type="subcellular location">
    <subcellularLocation>
        <location evidence="7">Cytoplasm</location>
    </subcellularLocation>
</comment>
<feature type="binding site" evidence="7">
    <location>
        <position position="32"/>
    </location>
    <ligand>
        <name>Mg(2+)</name>
        <dbReference type="ChEBI" id="CHEBI:18420"/>
    </ligand>
</feature>
<evidence type="ECO:0000256" key="5">
    <source>
        <dbReference type="ARBA" id="ARBA00022840"/>
    </source>
</evidence>
<comment type="function">
    <text evidence="7">Catalyzes the specific phosphorylation of the 3-hydroxyl group of shikimic acid using ATP as a cosubstrate.</text>
</comment>
<keyword evidence="1 7" id="KW-0028">Amino-acid biosynthesis</keyword>
<dbReference type="Pfam" id="PF01202">
    <property type="entry name" value="SKI"/>
    <property type="match status" value="1"/>
</dbReference>
<dbReference type="GO" id="GO:0005524">
    <property type="term" value="F:ATP binding"/>
    <property type="evidence" value="ECO:0007669"/>
    <property type="project" value="UniProtKB-UniRule"/>
</dbReference>
<dbReference type="KEGG" id="clac:EG342_10750"/>
<dbReference type="AlphaFoldDB" id="A0A3G6RLJ4"/>
<dbReference type="GO" id="GO:0009423">
    <property type="term" value="P:chorismate biosynthetic process"/>
    <property type="evidence" value="ECO:0007669"/>
    <property type="project" value="UniProtKB-UniRule"/>
</dbReference>
<evidence type="ECO:0000256" key="7">
    <source>
        <dbReference type="HAMAP-Rule" id="MF_00109"/>
    </source>
</evidence>
<comment type="catalytic activity">
    <reaction evidence="7">
        <text>shikimate + ATP = 3-phosphoshikimate + ADP + H(+)</text>
        <dbReference type="Rhea" id="RHEA:13121"/>
        <dbReference type="ChEBI" id="CHEBI:15378"/>
        <dbReference type="ChEBI" id="CHEBI:30616"/>
        <dbReference type="ChEBI" id="CHEBI:36208"/>
        <dbReference type="ChEBI" id="CHEBI:145989"/>
        <dbReference type="ChEBI" id="CHEBI:456216"/>
        <dbReference type="EC" id="2.7.1.71"/>
    </reaction>
</comment>
<comment type="cofactor">
    <cofactor evidence="7">
        <name>Mg(2+)</name>
        <dbReference type="ChEBI" id="CHEBI:18420"/>
    </cofactor>
    <text evidence="7">Binds 1 Mg(2+) ion per subunit.</text>
</comment>
<dbReference type="CDD" id="cd00464">
    <property type="entry name" value="SK"/>
    <property type="match status" value="1"/>
</dbReference>